<sequence length="218" mass="23817">MFKIIAISALAALAQCGTVGVEAWPALHLFTTFKTDASVFTWDGSKLTPFKDVTATLKVDGDRNKIKIDAKVSIPLVGKVNAEVLADLTEGMAYEYVPFLGLCQKTPLNVTLQLKDVLQKVYSPNGGITTYDGESTAPWDNTKMYKFHGQGPDAVVSAYFDETQENGKWIQETPTDPKNPAVVVSIPNGEVQATFTDADFVISGCSKFETEKRINIWA</sequence>
<keyword evidence="1" id="KW-0732">Signal</keyword>
<protein>
    <submittedName>
        <fullName evidence="2">Uncharacterized protein</fullName>
    </submittedName>
</protein>
<feature type="signal peptide" evidence="1">
    <location>
        <begin position="1"/>
        <end position="16"/>
    </location>
</feature>
<dbReference type="Proteomes" id="UP000039865">
    <property type="component" value="Unassembled WGS sequence"/>
</dbReference>
<gene>
    <name evidence="2" type="primary">Contig16879.g17978</name>
    <name evidence="2" type="ORF">STYLEM_6469</name>
</gene>
<dbReference type="AlphaFoldDB" id="A0A078A6J9"/>
<dbReference type="EMBL" id="CCKQ01006218">
    <property type="protein sequence ID" value="CDW77506.1"/>
    <property type="molecule type" value="Genomic_DNA"/>
</dbReference>
<evidence type="ECO:0000313" key="2">
    <source>
        <dbReference type="EMBL" id="CDW77506.1"/>
    </source>
</evidence>
<keyword evidence="3" id="KW-1185">Reference proteome</keyword>
<organism evidence="2 3">
    <name type="scientific">Stylonychia lemnae</name>
    <name type="common">Ciliate</name>
    <dbReference type="NCBI Taxonomy" id="5949"/>
    <lineage>
        <taxon>Eukaryota</taxon>
        <taxon>Sar</taxon>
        <taxon>Alveolata</taxon>
        <taxon>Ciliophora</taxon>
        <taxon>Intramacronucleata</taxon>
        <taxon>Spirotrichea</taxon>
        <taxon>Stichotrichia</taxon>
        <taxon>Sporadotrichida</taxon>
        <taxon>Oxytrichidae</taxon>
        <taxon>Stylonychinae</taxon>
        <taxon>Stylonychia</taxon>
    </lineage>
</organism>
<dbReference type="InParanoid" id="A0A078A6J9"/>
<feature type="chain" id="PRO_5001729213" evidence="1">
    <location>
        <begin position="17"/>
        <end position="218"/>
    </location>
</feature>
<evidence type="ECO:0000256" key="1">
    <source>
        <dbReference type="SAM" id="SignalP"/>
    </source>
</evidence>
<name>A0A078A6J9_STYLE</name>
<reference evidence="2 3" key="1">
    <citation type="submission" date="2014-06" db="EMBL/GenBank/DDBJ databases">
        <authorList>
            <person name="Swart Estienne"/>
        </authorList>
    </citation>
    <scope>NUCLEOTIDE SEQUENCE [LARGE SCALE GENOMIC DNA]</scope>
    <source>
        <strain evidence="2 3">130c</strain>
    </source>
</reference>
<evidence type="ECO:0000313" key="3">
    <source>
        <dbReference type="Proteomes" id="UP000039865"/>
    </source>
</evidence>
<accession>A0A078A6J9</accession>
<proteinExistence type="predicted"/>